<dbReference type="GO" id="GO:0005737">
    <property type="term" value="C:cytoplasm"/>
    <property type="evidence" value="ECO:0007669"/>
    <property type="project" value="TreeGrafter"/>
</dbReference>
<dbReference type="FunFam" id="1.25.40.410:FF:000003">
    <property type="entry name" value="Dedicator of cytokinesis protein 4"/>
    <property type="match status" value="1"/>
</dbReference>
<evidence type="ECO:0000313" key="6">
    <source>
        <dbReference type="Proteomes" id="UP000887116"/>
    </source>
</evidence>
<dbReference type="Pfam" id="PF20421">
    <property type="entry name" value="DHR-2_Lobe_C"/>
    <property type="match status" value="1"/>
</dbReference>
<gene>
    <name evidence="5" type="primary">Dock3</name>
    <name evidence="5" type="ORF">TNCT_69431</name>
</gene>
<reference evidence="5" key="1">
    <citation type="submission" date="2020-07" db="EMBL/GenBank/DDBJ databases">
        <title>Multicomponent nature underlies the extraordinary mechanical properties of spider dragline silk.</title>
        <authorList>
            <person name="Kono N."/>
            <person name="Nakamura H."/>
            <person name="Mori M."/>
            <person name="Yoshida Y."/>
            <person name="Ohtoshi R."/>
            <person name="Malay A.D."/>
            <person name="Moran D.A.P."/>
            <person name="Tomita M."/>
            <person name="Numata K."/>
            <person name="Arakawa K."/>
        </authorList>
    </citation>
    <scope>NUCLEOTIDE SEQUENCE</scope>
</reference>
<dbReference type="EMBL" id="BMAO01005542">
    <property type="protein sequence ID" value="GFR02064.1"/>
    <property type="molecule type" value="Genomic_DNA"/>
</dbReference>
<dbReference type="InterPro" id="IPR000477">
    <property type="entry name" value="RT_dom"/>
</dbReference>
<keyword evidence="1" id="KW-0344">Guanine-nucleotide releasing factor</keyword>
<feature type="region of interest" description="Disordered" evidence="3">
    <location>
        <begin position="856"/>
        <end position="877"/>
    </location>
</feature>
<organism evidence="5 6">
    <name type="scientific">Trichonephila clavata</name>
    <name type="common">Joro spider</name>
    <name type="synonym">Nephila clavata</name>
    <dbReference type="NCBI Taxonomy" id="2740835"/>
    <lineage>
        <taxon>Eukaryota</taxon>
        <taxon>Metazoa</taxon>
        <taxon>Ecdysozoa</taxon>
        <taxon>Arthropoda</taxon>
        <taxon>Chelicerata</taxon>
        <taxon>Arachnida</taxon>
        <taxon>Araneae</taxon>
        <taxon>Araneomorphae</taxon>
        <taxon>Entelegynae</taxon>
        <taxon>Araneoidea</taxon>
        <taxon>Nephilidae</taxon>
        <taxon>Trichonephila</taxon>
    </lineage>
</organism>
<dbReference type="InterPro" id="IPR046770">
    <property type="entry name" value="DOCKER_Lobe_B"/>
</dbReference>
<feature type="region of interest" description="Disordered" evidence="3">
    <location>
        <begin position="1020"/>
        <end position="1195"/>
    </location>
</feature>
<protein>
    <submittedName>
        <fullName evidence="5">Dedicator of cytokinesis protein 3</fullName>
    </submittedName>
</protein>
<dbReference type="Pfam" id="PF00078">
    <property type="entry name" value="RVT_1"/>
    <property type="match status" value="1"/>
</dbReference>
<name>A0A8X6LCI1_TRICU</name>
<dbReference type="PROSITE" id="PS51651">
    <property type="entry name" value="DOCKER"/>
    <property type="match status" value="1"/>
</dbReference>
<evidence type="ECO:0000256" key="3">
    <source>
        <dbReference type="SAM" id="MobiDB-lite"/>
    </source>
</evidence>
<dbReference type="Proteomes" id="UP000887116">
    <property type="component" value="Unassembled WGS sequence"/>
</dbReference>
<accession>A0A8X6LCI1</accession>
<dbReference type="GO" id="GO:0031267">
    <property type="term" value="F:small GTPase binding"/>
    <property type="evidence" value="ECO:0007669"/>
    <property type="project" value="TreeGrafter"/>
</dbReference>
<proteinExistence type="inferred from homology"/>
<comment type="caution">
    <text evidence="5">The sequence shown here is derived from an EMBL/GenBank/DDBJ whole genome shotgun (WGS) entry which is preliminary data.</text>
</comment>
<evidence type="ECO:0000256" key="1">
    <source>
        <dbReference type="ARBA" id="ARBA00022658"/>
    </source>
</evidence>
<dbReference type="GO" id="GO:0005085">
    <property type="term" value="F:guanyl-nucleotide exchange factor activity"/>
    <property type="evidence" value="ECO:0007669"/>
    <property type="project" value="UniProtKB-KW"/>
</dbReference>
<dbReference type="Gene3D" id="1.25.40.410">
    <property type="match status" value="1"/>
</dbReference>
<dbReference type="GO" id="GO:0005886">
    <property type="term" value="C:plasma membrane"/>
    <property type="evidence" value="ECO:0007669"/>
    <property type="project" value="TreeGrafter"/>
</dbReference>
<evidence type="ECO:0000313" key="5">
    <source>
        <dbReference type="EMBL" id="GFR02064.1"/>
    </source>
</evidence>
<dbReference type="OrthoDB" id="6428454at2759"/>
<feature type="compositionally biased region" description="Basic and acidic residues" evidence="3">
    <location>
        <begin position="925"/>
        <end position="934"/>
    </location>
</feature>
<feature type="compositionally biased region" description="Polar residues" evidence="3">
    <location>
        <begin position="1141"/>
        <end position="1157"/>
    </location>
</feature>
<dbReference type="InterPro" id="IPR046773">
    <property type="entry name" value="DOCKER_Lobe_C"/>
</dbReference>
<feature type="domain" description="DOCKER" evidence="4">
    <location>
        <begin position="446"/>
        <end position="853"/>
    </location>
</feature>
<dbReference type="PANTHER" id="PTHR45653">
    <property type="entry name" value="DEDICATOR OF CYTOKINESIS"/>
    <property type="match status" value="1"/>
</dbReference>
<dbReference type="GO" id="GO:0007264">
    <property type="term" value="P:small GTPase-mediated signal transduction"/>
    <property type="evidence" value="ECO:0007669"/>
    <property type="project" value="InterPro"/>
</dbReference>
<feature type="region of interest" description="Disordered" evidence="3">
    <location>
        <begin position="892"/>
        <end position="991"/>
    </location>
</feature>
<feature type="compositionally biased region" description="Polar residues" evidence="3">
    <location>
        <begin position="1024"/>
        <end position="1044"/>
    </location>
</feature>
<feature type="compositionally biased region" description="Low complexity" evidence="3">
    <location>
        <begin position="900"/>
        <end position="910"/>
    </location>
</feature>
<dbReference type="PANTHER" id="PTHR45653:SF12">
    <property type="entry name" value="SPONGE, ISOFORM E"/>
    <property type="match status" value="1"/>
</dbReference>
<dbReference type="Pfam" id="PF06920">
    <property type="entry name" value="DHR-2_Lobe_A"/>
    <property type="match status" value="2"/>
</dbReference>
<keyword evidence="6" id="KW-1185">Reference proteome</keyword>
<feature type="compositionally biased region" description="Acidic residues" evidence="3">
    <location>
        <begin position="1181"/>
        <end position="1195"/>
    </location>
</feature>
<dbReference type="InterPro" id="IPR026791">
    <property type="entry name" value="DOCK"/>
</dbReference>
<dbReference type="InterPro" id="IPR027357">
    <property type="entry name" value="DOCKER_dom"/>
</dbReference>
<dbReference type="Pfam" id="PF20422">
    <property type="entry name" value="DHR-2_Lobe_B"/>
    <property type="match status" value="1"/>
</dbReference>
<dbReference type="AlphaFoldDB" id="A0A8X6LCI1"/>
<sequence length="1195" mass="135957">MPGKDPTSAIDYHPIALTSCLSKLMEGIVSARLMFHLESHNLLSPLQSGFRKSRSTTDNLIRLETSIREAFVKKQYNISVFFDIKKAYDMSWRSLVKVVKEFKFLDLIFDQSLRFHRHLKGLKIRNILKVLANTHWGADRTSLLRLYRALIRSKLDHGSVVYSSACKSLLKILDPVHHQGLRLCLGAFRTSPVESLYAEAYEPLLDLRRNLYDFNSHRSSLTYSQPFHFRIRDLINDLNLNIGRIALCKISEVPPWKVIYPKVDFTLSCYSKACTPVSTYRTLYLEHRELFSDYEPIFTDGSKSESHVGSAVVSLSTKKDIRFCWILGHAEITGNELPDTAARSATGSSERFPIPHSDLKACFRQKLQSVWQSNWDQQTENKLHSIMPVLAPTVPSSSNRHEQVIWTRLRLGHTRLTHRHLLNVMDGEENRDKRMSCTVNLLNFYKNEINRKEMYIRYIYKLCELHLPAENYTEAAFTLKLHADLLSFSNTTLPADHRYNQQPEWQRRETLYHRIIDYFDKGKCWEEGIPLCKELAELYEKKLLDYAKLSIVLKTQAKFFDNILNQIRPEPEYFRVGFYGLGFPLFLRNKVFVYRGLEYEKIGAFTQRLQTEFPHAQILMKSTTPDDSILHSDGQYIQICNVKPIPKVRPEFENRDIPEKIISYYLVNDVSSFQFDRPVQKGQIDKDNEFKSLWIERTTLTIASQLPGILRWFEVVESHTVELSPITHACETVELMNRELRKLIAQYTAEPRRSISPLSMRLQGVIEAAVNGGIAKYQEAFFTLEFSLQNPEETHKIIKLKSLILEKVQILEGGLSLHGRLAPPEVIPLHRRLVDRFSVMKHSIREVDSPSLASRLSINRRGDLPPTPAGEDFRKPSIVNTPLPPLPCDLAKKPPIDPCGSNRSSSSGSSIYGHFFPEGSDEEEIYTHPQDKNPETLANIPLSPLSSVLQPPPLPNRPRSVALPSSEQKICNDKARPQTSPMKDSVEDYSHPRGYPYSRLVSPNVPLKWLNTPDGMGDKVLSGLSPSNSPKGSARNSWSEQSLLQEEAPPLPPRGNEKRMVTSWTGTPQVEESKPALPRRLAKKSSSPAMINQPKELLHMTSLPDPHELTPSNSTPSPSAEPHSPNDQIPPPIPNKKTAMGGNNPTSLPTSPNQSPVRTPESMIRSHSIPAGVMPHIPQEYGDESLNGEDESSSM</sequence>
<dbReference type="InterPro" id="IPR043162">
    <property type="entry name" value="DOCK_C_lobe_C"/>
</dbReference>
<evidence type="ECO:0000256" key="2">
    <source>
        <dbReference type="PROSITE-ProRule" id="PRU00984"/>
    </source>
</evidence>
<evidence type="ECO:0000259" key="4">
    <source>
        <dbReference type="PROSITE" id="PS51651"/>
    </source>
</evidence>
<dbReference type="InterPro" id="IPR043161">
    <property type="entry name" value="DOCK_C_lobe_A"/>
</dbReference>
<dbReference type="Gene3D" id="1.20.58.740">
    <property type="match status" value="1"/>
</dbReference>
<comment type="similarity">
    <text evidence="2">Belongs to the DOCK family.</text>
</comment>
<dbReference type="InterPro" id="IPR046769">
    <property type="entry name" value="DOCKER_Lobe_A"/>
</dbReference>